<proteinExistence type="predicted"/>
<evidence type="ECO:0000313" key="3">
    <source>
        <dbReference type="Proteomes" id="UP000320404"/>
    </source>
</evidence>
<protein>
    <submittedName>
        <fullName evidence="2">TonB-dependent receptor</fullName>
    </submittedName>
</protein>
<gene>
    <name evidence="2" type="ORF">EVA69_05815</name>
</gene>
<evidence type="ECO:0000313" key="2">
    <source>
        <dbReference type="EMBL" id="RZO74503.1"/>
    </source>
</evidence>
<evidence type="ECO:0000256" key="1">
    <source>
        <dbReference type="SAM" id="SignalP"/>
    </source>
</evidence>
<dbReference type="EMBL" id="SHAH01000098">
    <property type="protein sequence ID" value="RZO74503.1"/>
    <property type="molecule type" value="Genomic_DNA"/>
</dbReference>
<feature type="signal peptide" evidence="1">
    <location>
        <begin position="1"/>
        <end position="24"/>
    </location>
</feature>
<keyword evidence="1" id="KW-0732">Signal</keyword>
<keyword evidence="2" id="KW-0675">Receptor</keyword>
<feature type="chain" id="PRO_5021816977" evidence="1">
    <location>
        <begin position="25"/>
        <end position="90"/>
    </location>
</feature>
<comment type="caution">
    <text evidence="2">The sequence shown here is derived from an EMBL/GenBank/DDBJ whole genome shotgun (WGS) entry which is preliminary data.</text>
</comment>
<feature type="non-terminal residue" evidence="2">
    <location>
        <position position="90"/>
    </location>
</feature>
<dbReference type="SUPFAM" id="SSF56935">
    <property type="entry name" value="Porins"/>
    <property type="match status" value="1"/>
</dbReference>
<dbReference type="PANTHER" id="PTHR40980">
    <property type="entry name" value="PLUG DOMAIN-CONTAINING PROTEIN"/>
    <property type="match status" value="1"/>
</dbReference>
<dbReference type="Proteomes" id="UP000320404">
    <property type="component" value="Unassembled WGS sequence"/>
</dbReference>
<accession>A0A520RW75</accession>
<sequence>MKNLLTKKTLPLAIGLVVAASAQAQDSIDEILVVGSRASLASALEKQRNSDKVVGVIDSDAIGNFADINVAESLRRISGIMVENDQGEGR</sequence>
<dbReference type="PANTHER" id="PTHR40980:SF4">
    <property type="entry name" value="TONB-DEPENDENT RECEPTOR-LIKE BETA-BARREL DOMAIN-CONTAINING PROTEIN"/>
    <property type="match status" value="1"/>
</dbReference>
<reference evidence="2 3" key="1">
    <citation type="submission" date="2019-02" db="EMBL/GenBank/DDBJ databases">
        <title>Prokaryotic population dynamics and viral predation in marine succession experiment using metagenomics: the confinement effect.</title>
        <authorList>
            <person name="Haro-Moreno J.M."/>
            <person name="Rodriguez-Valera F."/>
            <person name="Lopez-Perez M."/>
        </authorList>
    </citation>
    <scope>NUCLEOTIDE SEQUENCE [LARGE SCALE GENOMIC DNA]</scope>
    <source>
        <strain evidence="2">MED-G158</strain>
    </source>
</reference>
<dbReference type="Gene3D" id="2.170.130.10">
    <property type="entry name" value="TonB-dependent receptor, plug domain"/>
    <property type="match status" value="1"/>
</dbReference>
<dbReference type="AlphaFoldDB" id="A0A520RW75"/>
<dbReference type="InterPro" id="IPR037066">
    <property type="entry name" value="Plug_dom_sf"/>
</dbReference>
<name>A0A520RW75_9GAMM</name>
<organism evidence="2 3">
    <name type="scientific">OM182 bacterium</name>
    <dbReference type="NCBI Taxonomy" id="2510334"/>
    <lineage>
        <taxon>Bacteria</taxon>
        <taxon>Pseudomonadati</taxon>
        <taxon>Pseudomonadota</taxon>
        <taxon>Gammaproteobacteria</taxon>
        <taxon>OMG group</taxon>
        <taxon>OM182 clade</taxon>
    </lineage>
</organism>